<dbReference type="SUPFAM" id="SSF52374">
    <property type="entry name" value="Nucleotidylyl transferase"/>
    <property type="match status" value="1"/>
</dbReference>
<proteinExistence type="predicted"/>
<dbReference type="AlphaFoldDB" id="A0A517T940"/>
<feature type="domain" description="NadR/Ttd14 AAA" evidence="1">
    <location>
        <begin position="155"/>
        <end position="313"/>
    </location>
</feature>
<evidence type="ECO:0000313" key="3">
    <source>
        <dbReference type="Proteomes" id="UP000319976"/>
    </source>
</evidence>
<dbReference type="PANTHER" id="PTHR37512">
    <property type="entry name" value="TRIFUNCTIONAL NAD BIOSYNTHESIS/REGULATOR PROTEIN NADR"/>
    <property type="match status" value="1"/>
</dbReference>
<dbReference type="Proteomes" id="UP000319976">
    <property type="component" value="Chromosome"/>
</dbReference>
<evidence type="ECO:0000259" key="1">
    <source>
        <dbReference type="Pfam" id="PF13521"/>
    </source>
</evidence>
<dbReference type="NCBIfam" id="TIGR00125">
    <property type="entry name" value="cyt_tran_rel"/>
    <property type="match status" value="1"/>
</dbReference>
<sequence>MKTGLVLGKFAPLHRGHQLLIERALSENDRTLVLVYDSPKVTSIRLEKRCNWIRSLYPSAHVIEAWNGPSEVGDSPEIMRRHEQYILQTLAGETVDRFYSSEFYGEHVSAALGAEDCRVDQDRVRYPVSGSAIRENPFEYREFISPIVYRDLIKKVVFLGAPSTGKTTLVEQLAKKLNTSWMPEYGREYWEKHQKNRRLTKHQLVEIAEEHRRREDRFILDANQIFFVDTEAVTTLAFSMYYHGEADNDLKVLANHSKERYDLFFLCDDDIPFDDTWDRSGVVSRKKMQQIIVRELSTRQITFDVLSGSIEKRIASVCAKLAVNPAPS</sequence>
<dbReference type="RefSeq" id="WP_145262425.1">
    <property type="nucleotide sequence ID" value="NZ_CP036316.1"/>
</dbReference>
<evidence type="ECO:0000313" key="2">
    <source>
        <dbReference type="EMBL" id="QDT64886.1"/>
    </source>
</evidence>
<name>A0A517T940_9PLAN</name>
<dbReference type="InterPro" id="IPR014729">
    <property type="entry name" value="Rossmann-like_a/b/a_fold"/>
</dbReference>
<dbReference type="OrthoDB" id="9802794at2"/>
<dbReference type="PANTHER" id="PTHR37512:SF1">
    <property type="entry name" value="NADR_TTD14 AAA DOMAIN-CONTAINING PROTEIN"/>
    <property type="match status" value="1"/>
</dbReference>
<reference evidence="2 3" key="1">
    <citation type="submission" date="2019-02" db="EMBL/GenBank/DDBJ databases">
        <title>Deep-cultivation of Planctomycetes and their phenomic and genomic characterization uncovers novel biology.</title>
        <authorList>
            <person name="Wiegand S."/>
            <person name="Jogler M."/>
            <person name="Boedeker C."/>
            <person name="Pinto D."/>
            <person name="Vollmers J."/>
            <person name="Rivas-Marin E."/>
            <person name="Kohn T."/>
            <person name="Peeters S.H."/>
            <person name="Heuer A."/>
            <person name="Rast P."/>
            <person name="Oberbeckmann S."/>
            <person name="Bunk B."/>
            <person name="Jeske O."/>
            <person name="Meyerdierks A."/>
            <person name="Storesund J.E."/>
            <person name="Kallscheuer N."/>
            <person name="Luecker S."/>
            <person name="Lage O.M."/>
            <person name="Pohl T."/>
            <person name="Merkel B.J."/>
            <person name="Hornburger P."/>
            <person name="Mueller R.-W."/>
            <person name="Bruemmer F."/>
            <person name="Labrenz M."/>
            <person name="Spormann A.M."/>
            <person name="Op den Camp H."/>
            <person name="Overmann J."/>
            <person name="Amann R."/>
            <person name="Jetten M.S.M."/>
            <person name="Mascher T."/>
            <person name="Medema M.H."/>
            <person name="Devos D.P."/>
            <person name="Kaster A.-K."/>
            <person name="Ovreas L."/>
            <person name="Rohde M."/>
            <person name="Galperin M.Y."/>
            <person name="Jogler C."/>
        </authorList>
    </citation>
    <scope>NUCLEOTIDE SEQUENCE [LARGE SCALE GENOMIC DNA]</scope>
    <source>
        <strain evidence="2 3">V22</strain>
    </source>
</reference>
<dbReference type="SUPFAM" id="SSF52540">
    <property type="entry name" value="P-loop containing nucleoside triphosphate hydrolases"/>
    <property type="match status" value="1"/>
</dbReference>
<dbReference type="Pfam" id="PF13521">
    <property type="entry name" value="AAA_28"/>
    <property type="match status" value="1"/>
</dbReference>
<dbReference type="EMBL" id="CP036316">
    <property type="protein sequence ID" value="QDT64886.1"/>
    <property type="molecule type" value="Genomic_DNA"/>
</dbReference>
<organism evidence="2 3">
    <name type="scientific">Calycomorphotria hydatis</name>
    <dbReference type="NCBI Taxonomy" id="2528027"/>
    <lineage>
        <taxon>Bacteria</taxon>
        <taxon>Pseudomonadati</taxon>
        <taxon>Planctomycetota</taxon>
        <taxon>Planctomycetia</taxon>
        <taxon>Planctomycetales</taxon>
        <taxon>Planctomycetaceae</taxon>
        <taxon>Calycomorphotria</taxon>
    </lineage>
</organism>
<keyword evidence="3" id="KW-1185">Reference proteome</keyword>
<accession>A0A517T940</accession>
<dbReference type="InterPro" id="IPR027417">
    <property type="entry name" value="P-loop_NTPase"/>
</dbReference>
<dbReference type="GO" id="GO:0003824">
    <property type="term" value="F:catalytic activity"/>
    <property type="evidence" value="ECO:0007669"/>
    <property type="project" value="InterPro"/>
</dbReference>
<dbReference type="Gene3D" id="3.40.50.300">
    <property type="entry name" value="P-loop containing nucleotide triphosphate hydrolases"/>
    <property type="match status" value="1"/>
</dbReference>
<dbReference type="InterPro" id="IPR038727">
    <property type="entry name" value="NadR/Ttd14_AAA_dom"/>
</dbReference>
<dbReference type="Gene3D" id="3.40.50.620">
    <property type="entry name" value="HUPs"/>
    <property type="match status" value="1"/>
</dbReference>
<gene>
    <name evidence="2" type="primary">nadR</name>
    <name evidence="2" type="ORF">V22_21290</name>
</gene>
<dbReference type="InterPro" id="IPR004821">
    <property type="entry name" value="Cyt_trans-like"/>
</dbReference>
<dbReference type="InterPro" id="IPR052735">
    <property type="entry name" value="NAD_biosynth-regulator"/>
</dbReference>
<protein>
    <submittedName>
        <fullName evidence="2">Trifunctional NAD biosynthesis/regulator protein NadR</fullName>
    </submittedName>
</protein>
<dbReference type="KEGG" id="chya:V22_21290"/>